<name>A0A6A0GZ72_HYAAZ</name>
<dbReference type="PROSITE" id="PS50835">
    <property type="entry name" value="IG_LIKE"/>
    <property type="match status" value="1"/>
</dbReference>
<organism evidence="2">
    <name type="scientific">Hyalella azteca</name>
    <name type="common">Amphipod</name>
    <dbReference type="NCBI Taxonomy" id="294128"/>
    <lineage>
        <taxon>Eukaryota</taxon>
        <taxon>Metazoa</taxon>
        <taxon>Ecdysozoa</taxon>
        <taxon>Arthropoda</taxon>
        <taxon>Crustacea</taxon>
        <taxon>Multicrustacea</taxon>
        <taxon>Malacostraca</taxon>
        <taxon>Eumalacostraca</taxon>
        <taxon>Peracarida</taxon>
        <taxon>Amphipoda</taxon>
        <taxon>Senticaudata</taxon>
        <taxon>Talitrida</taxon>
        <taxon>Talitroidea</taxon>
        <taxon>Hyalellidae</taxon>
        <taxon>Hyalella</taxon>
    </lineage>
</organism>
<dbReference type="AlphaFoldDB" id="A0A6A0GZ72"/>
<feature type="domain" description="Ig-like" evidence="1">
    <location>
        <begin position="1"/>
        <end position="76"/>
    </location>
</feature>
<accession>A0A6A0GZ72</accession>
<evidence type="ECO:0000313" key="2">
    <source>
        <dbReference type="EMBL" id="KAA0193387.1"/>
    </source>
</evidence>
<dbReference type="Proteomes" id="UP000711488">
    <property type="component" value="Unassembled WGS sequence"/>
</dbReference>
<proteinExistence type="predicted"/>
<dbReference type="InterPro" id="IPR036179">
    <property type="entry name" value="Ig-like_dom_sf"/>
</dbReference>
<dbReference type="Pfam" id="PF07679">
    <property type="entry name" value="I-set"/>
    <property type="match status" value="1"/>
</dbReference>
<dbReference type="FunFam" id="2.60.40.10:FF:000333">
    <property type="entry name" value="Down syndrome cell adhesion molecule"/>
    <property type="match status" value="1"/>
</dbReference>
<dbReference type="SUPFAM" id="SSF48726">
    <property type="entry name" value="Immunoglobulin"/>
    <property type="match status" value="1"/>
</dbReference>
<dbReference type="InterPro" id="IPR007110">
    <property type="entry name" value="Ig-like_dom"/>
</dbReference>
<dbReference type="InterPro" id="IPR013783">
    <property type="entry name" value="Ig-like_fold"/>
</dbReference>
<reference evidence="2" key="2">
    <citation type="journal article" date="2018" name="Environ. Sci. Technol.">
        <title>The Toxicogenome of Hyalella azteca: A Model for Sediment Ecotoxicology and Evolutionary Toxicology.</title>
        <authorList>
            <person name="Poynton H.C."/>
            <person name="Hasenbein S."/>
            <person name="Benoit J.B."/>
            <person name="Sepulveda M.S."/>
            <person name="Poelchau M.F."/>
            <person name="Hughes D.S.T."/>
            <person name="Murali S.C."/>
            <person name="Chen S."/>
            <person name="Glastad K.M."/>
            <person name="Goodisman M.A.D."/>
            <person name="Werren J.H."/>
            <person name="Vineis J.H."/>
            <person name="Bowen J.L."/>
            <person name="Friedrich M."/>
            <person name="Jones J."/>
            <person name="Robertson H.M."/>
            <person name="Feyereisen R."/>
            <person name="Mechler-Hickson A."/>
            <person name="Mathers N."/>
            <person name="Lee C.E."/>
            <person name="Colbourne J.K."/>
            <person name="Biales A."/>
            <person name="Johnston J.S."/>
            <person name="Wellborn G.A."/>
            <person name="Rosendale A.J."/>
            <person name="Cridge A.G."/>
            <person name="Munoz-Torres M.C."/>
            <person name="Bain P.A."/>
            <person name="Manny A.R."/>
            <person name="Major K.M."/>
            <person name="Lambert F.N."/>
            <person name="Vulpe C.D."/>
            <person name="Tuck P."/>
            <person name="Blalock B.J."/>
            <person name="Lin Y.Y."/>
            <person name="Smith M.E."/>
            <person name="Ochoa-Acuna H."/>
            <person name="Chen M.M."/>
            <person name="Childers C.P."/>
            <person name="Qu J."/>
            <person name="Dugan S."/>
            <person name="Lee S.L."/>
            <person name="Chao H."/>
            <person name="Dinh H."/>
            <person name="Han Y."/>
            <person name="Doddapaneni H."/>
            <person name="Worley K.C."/>
            <person name="Muzny D.M."/>
            <person name="Gibbs R.A."/>
            <person name="Richards S."/>
        </authorList>
    </citation>
    <scope>NUCLEOTIDE SEQUENCE</scope>
    <source>
        <strain evidence="2">HAZT.00-mixed</strain>
        <tissue evidence="2">Whole organism</tissue>
    </source>
</reference>
<reference evidence="2" key="1">
    <citation type="submission" date="2014-08" db="EMBL/GenBank/DDBJ databases">
        <authorList>
            <person name="Murali S."/>
            <person name="Richards S."/>
            <person name="Bandaranaike D."/>
            <person name="Bellair M."/>
            <person name="Blankenburg K."/>
            <person name="Chao H."/>
            <person name="Dinh H."/>
            <person name="Doddapaneni H."/>
            <person name="Dugan-Rocha S."/>
            <person name="Elkadiri S."/>
            <person name="Gnanaolivu R."/>
            <person name="Hughes D."/>
            <person name="Lee S."/>
            <person name="Li M."/>
            <person name="Ming W."/>
            <person name="Munidasa M."/>
            <person name="Muniz J."/>
            <person name="Nguyen L."/>
            <person name="Osuji N."/>
            <person name="Pu L.-L."/>
            <person name="Puazo M."/>
            <person name="Skinner E."/>
            <person name="Qu C."/>
            <person name="Quiroz J."/>
            <person name="Raj R."/>
            <person name="Weissenberger G."/>
            <person name="Xin Y."/>
            <person name="Zou X."/>
            <person name="Han Y."/>
            <person name="Worley K."/>
            <person name="Muzny D."/>
            <person name="Gibbs R."/>
        </authorList>
    </citation>
    <scope>NUCLEOTIDE SEQUENCE</scope>
    <source>
        <strain evidence="2">HAZT.00-mixed</strain>
        <tissue evidence="2">Whole organism</tissue>
    </source>
</reference>
<reference evidence="2" key="3">
    <citation type="submission" date="2019-06" db="EMBL/GenBank/DDBJ databases">
        <authorList>
            <person name="Poynton C."/>
            <person name="Hasenbein S."/>
            <person name="Benoit J.B."/>
            <person name="Sepulveda M.S."/>
            <person name="Poelchau M.F."/>
            <person name="Murali S.C."/>
            <person name="Chen S."/>
            <person name="Glastad K.M."/>
            <person name="Werren J.H."/>
            <person name="Vineis J.H."/>
            <person name="Bowen J.L."/>
            <person name="Friedrich M."/>
            <person name="Jones J."/>
            <person name="Robertson H.M."/>
            <person name="Feyereisen R."/>
            <person name="Mechler-Hickson A."/>
            <person name="Mathers N."/>
            <person name="Lee C.E."/>
            <person name="Colbourne J.K."/>
            <person name="Biales A."/>
            <person name="Johnston J.S."/>
            <person name="Wellborn G.A."/>
            <person name="Rosendale A.J."/>
            <person name="Cridge A.G."/>
            <person name="Munoz-Torres M.C."/>
            <person name="Bain P.A."/>
            <person name="Manny A.R."/>
            <person name="Major K.M."/>
            <person name="Lambert F.N."/>
            <person name="Vulpe C.D."/>
            <person name="Tuck P."/>
            <person name="Blalock B.J."/>
            <person name="Lin Y.-Y."/>
            <person name="Smith M.E."/>
            <person name="Ochoa-Acuna H."/>
            <person name="Chen M.-J.M."/>
            <person name="Childers C.P."/>
            <person name="Qu J."/>
            <person name="Dugan S."/>
            <person name="Lee S.L."/>
            <person name="Chao H."/>
            <person name="Dinh H."/>
            <person name="Han Y."/>
            <person name="Doddapaneni H."/>
            <person name="Worley K.C."/>
            <person name="Muzny D.M."/>
            <person name="Gibbs R.A."/>
            <person name="Richards S."/>
        </authorList>
    </citation>
    <scope>NUCLEOTIDE SEQUENCE</scope>
    <source>
        <strain evidence="2">HAZT.00-mixed</strain>
        <tissue evidence="2">Whole organism</tissue>
    </source>
</reference>
<dbReference type="InterPro" id="IPR013098">
    <property type="entry name" value="Ig_I-set"/>
</dbReference>
<protein>
    <recommendedName>
        <fullName evidence="1">Ig-like domain-containing protein</fullName>
    </recommendedName>
</protein>
<dbReference type="EMBL" id="JQDR03011010">
    <property type="protein sequence ID" value="KAA0193387.1"/>
    <property type="molecule type" value="Genomic_DNA"/>
</dbReference>
<sequence length="92" mass="10114">MRAQVGCYAQEGDLPLQMYWKKDGVKLKSSFDLRISNMDDYSSLLVISRVAAEHAGTYTCVAANAVRTTTASAALVVHGEVEWCTVRWSGAR</sequence>
<evidence type="ECO:0000259" key="1">
    <source>
        <dbReference type="PROSITE" id="PS50835"/>
    </source>
</evidence>
<dbReference type="Gene3D" id="2.60.40.10">
    <property type="entry name" value="Immunoglobulins"/>
    <property type="match status" value="1"/>
</dbReference>
<gene>
    <name evidence="2" type="ORF">HAZT_HAZT000995</name>
</gene>
<comment type="caution">
    <text evidence="2">The sequence shown here is derived from an EMBL/GenBank/DDBJ whole genome shotgun (WGS) entry which is preliminary data.</text>
</comment>